<sequence length="535" mass="59755">MTFYLKYRPQTFEELDLTSVRESLKKIVQGNVPHAFLFSGPKGTGKTSAARILAKAINCTHRGKGVEPCNECDSCVCNKCDSCVSITKGTNVDVVEMDAASHRGIDDVRSLREAVKLAPAKLDKKVYIIDEAHMLTTEASNALLKTLEEPPDHVVFILATTNSEKLISTIRSRVTIINFAKASKEESLRSLKRVANGEKIKIDDETLSVIYKHADGAFRDAVKIFEQLVSEKVELNKSGVASFLEKSSAFNIEDFLEFLSKKDAAKLLLLLNEAIKKGASAKNLTQNLIGNLRTELINRVSKNEGKFSLENSEIIELIQILTSSIHDISVSTLEQIPLELVIIDWCEKGGNERENEKEYENEDEKLAKEKKLNEVRSEKLEVRSKNRGNEIVVEVTDESKEENILKQTEISDEVWSKILFMIRTKNASTEALLRAARPVSFDGKIVTLAVYYSFHKEKLESSPHRNLLEDALSEILGTSARIFCKLAEPPIKNVVAKSESGPVNTVNEKIGVTDVVLTEEKDDEVIRIAKEIFSN</sequence>
<dbReference type="InterPro" id="IPR038454">
    <property type="entry name" value="DnaA_N_sf"/>
</dbReference>
<dbReference type="GO" id="GO:0009360">
    <property type="term" value="C:DNA polymerase III complex"/>
    <property type="evidence" value="ECO:0007669"/>
    <property type="project" value="InterPro"/>
</dbReference>
<dbReference type="GO" id="GO:0003887">
    <property type="term" value="F:DNA-directed DNA polymerase activity"/>
    <property type="evidence" value="ECO:0007669"/>
    <property type="project" value="UniProtKB-KW"/>
</dbReference>
<comment type="function">
    <text evidence="3">DNA polymerase III is a complex, multichain enzyme responsible for most of the replicative synthesis in bacteria. This DNA polymerase also exhibits 3' to 5' exonuclease activity.</text>
</comment>
<dbReference type="EC" id="2.7.7.7" evidence="3"/>
<dbReference type="SUPFAM" id="SSF48019">
    <property type="entry name" value="post-AAA+ oligomerization domain-like"/>
    <property type="match status" value="1"/>
</dbReference>
<gene>
    <name evidence="3" type="primary">dnaX</name>
    <name evidence="5" type="ORF">UT10_C0010G0031</name>
</gene>
<keyword evidence="3" id="KW-0547">Nucleotide-binding</keyword>
<dbReference type="Pfam" id="PF20964">
    <property type="entry name" value="DnaX_C"/>
    <property type="match status" value="1"/>
</dbReference>
<dbReference type="GO" id="GO:0003677">
    <property type="term" value="F:DNA binding"/>
    <property type="evidence" value="ECO:0007669"/>
    <property type="project" value="InterPro"/>
</dbReference>
<dbReference type="EMBL" id="LBVN01000010">
    <property type="protein sequence ID" value="KKQ87156.1"/>
    <property type="molecule type" value="Genomic_DNA"/>
</dbReference>
<keyword evidence="3" id="KW-0548">Nucleotidyltransferase</keyword>
<keyword evidence="3" id="KW-0808">Transferase</keyword>
<evidence type="ECO:0000256" key="3">
    <source>
        <dbReference type="RuleBase" id="RU364063"/>
    </source>
</evidence>
<dbReference type="PANTHER" id="PTHR11669:SF0">
    <property type="entry name" value="PROTEIN STICHEL-LIKE 2"/>
    <property type="match status" value="1"/>
</dbReference>
<comment type="caution">
    <text evidence="5">The sequence shown here is derived from an EMBL/GenBank/DDBJ whole genome shotgun (WGS) entry which is preliminary data.</text>
</comment>
<dbReference type="GO" id="GO:0006261">
    <property type="term" value="P:DNA-templated DNA replication"/>
    <property type="evidence" value="ECO:0007669"/>
    <property type="project" value="TreeGrafter"/>
</dbReference>
<dbReference type="Gene3D" id="1.10.8.60">
    <property type="match status" value="1"/>
</dbReference>
<dbReference type="AlphaFoldDB" id="A0A0G0PD17"/>
<dbReference type="Gene3D" id="3.30.300.180">
    <property type="match status" value="1"/>
</dbReference>
<feature type="domain" description="AAA+ ATPase" evidence="4">
    <location>
        <begin position="32"/>
        <end position="182"/>
    </location>
</feature>
<keyword evidence="3" id="KW-0067">ATP-binding</keyword>
<dbReference type="Proteomes" id="UP000033944">
    <property type="component" value="Unassembled WGS sequence"/>
</dbReference>
<dbReference type="PANTHER" id="PTHR11669">
    <property type="entry name" value="REPLICATION FACTOR C / DNA POLYMERASE III GAMMA-TAU SUBUNIT"/>
    <property type="match status" value="1"/>
</dbReference>
<comment type="catalytic activity">
    <reaction evidence="2 3">
        <text>DNA(n) + a 2'-deoxyribonucleoside 5'-triphosphate = DNA(n+1) + diphosphate</text>
        <dbReference type="Rhea" id="RHEA:22508"/>
        <dbReference type="Rhea" id="RHEA-COMP:17339"/>
        <dbReference type="Rhea" id="RHEA-COMP:17340"/>
        <dbReference type="ChEBI" id="CHEBI:33019"/>
        <dbReference type="ChEBI" id="CHEBI:61560"/>
        <dbReference type="ChEBI" id="CHEBI:173112"/>
        <dbReference type="EC" id="2.7.7.7"/>
    </reaction>
</comment>
<dbReference type="InterPro" id="IPR012763">
    <property type="entry name" value="DNA_pol_III_sug/sutau_N"/>
</dbReference>
<proteinExistence type="inferred from homology"/>
<organism evidence="5 6">
    <name type="scientific">Candidatus Woesebacteria bacterium GW2011_GWB1_38_8b</name>
    <dbReference type="NCBI Taxonomy" id="1618571"/>
    <lineage>
        <taxon>Bacteria</taxon>
        <taxon>Candidatus Woeseibacteriota</taxon>
    </lineage>
</organism>
<dbReference type="GO" id="GO:0005524">
    <property type="term" value="F:ATP binding"/>
    <property type="evidence" value="ECO:0007669"/>
    <property type="project" value="UniProtKB-KW"/>
</dbReference>
<keyword evidence="3" id="KW-0235">DNA replication</keyword>
<dbReference type="Gene3D" id="3.40.50.300">
    <property type="entry name" value="P-loop containing nucleotide triphosphate hydrolases"/>
    <property type="match status" value="1"/>
</dbReference>
<dbReference type="InterPro" id="IPR008921">
    <property type="entry name" value="DNA_pol3_clamp-load_cplx_C"/>
</dbReference>
<evidence type="ECO:0000256" key="2">
    <source>
        <dbReference type="ARBA" id="ARBA00049244"/>
    </source>
</evidence>
<dbReference type="InterPro" id="IPR003593">
    <property type="entry name" value="AAA+_ATPase"/>
</dbReference>
<dbReference type="Pfam" id="PF13177">
    <property type="entry name" value="DNA_pol3_delta2"/>
    <property type="match status" value="1"/>
</dbReference>
<reference evidence="5 6" key="1">
    <citation type="journal article" date="2015" name="Nature">
        <title>rRNA introns, odd ribosomes, and small enigmatic genomes across a large radiation of phyla.</title>
        <authorList>
            <person name="Brown C.T."/>
            <person name="Hug L.A."/>
            <person name="Thomas B.C."/>
            <person name="Sharon I."/>
            <person name="Castelle C.J."/>
            <person name="Singh A."/>
            <person name="Wilkins M.J."/>
            <person name="Williams K.H."/>
            <person name="Banfield J.F."/>
        </authorList>
    </citation>
    <scope>NUCLEOTIDE SEQUENCE [LARGE SCALE GENOMIC DNA]</scope>
</reference>
<comment type="similarity">
    <text evidence="3">Belongs to the DnaX/STICHEL family.</text>
</comment>
<dbReference type="InterPro" id="IPR050238">
    <property type="entry name" value="DNA_Rep/Repair_Clamp_Loader"/>
</dbReference>
<dbReference type="NCBIfam" id="TIGR02397">
    <property type="entry name" value="dnaX_nterm"/>
    <property type="match status" value="1"/>
</dbReference>
<dbReference type="InterPro" id="IPR048448">
    <property type="entry name" value="DnaX-like_C"/>
</dbReference>
<keyword evidence="1 3" id="KW-0239">DNA-directed DNA polymerase</keyword>
<evidence type="ECO:0000256" key="1">
    <source>
        <dbReference type="ARBA" id="ARBA00022932"/>
    </source>
</evidence>
<dbReference type="CDD" id="cd00009">
    <property type="entry name" value="AAA"/>
    <property type="match status" value="1"/>
</dbReference>
<dbReference type="SMART" id="SM00382">
    <property type="entry name" value="AAA"/>
    <property type="match status" value="1"/>
</dbReference>
<evidence type="ECO:0000313" key="5">
    <source>
        <dbReference type="EMBL" id="KKQ87156.1"/>
    </source>
</evidence>
<accession>A0A0G0PD17</accession>
<dbReference type="SUPFAM" id="SSF52540">
    <property type="entry name" value="P-loop containing nucleoside triphosphate hydrolases"/>
    <property type="match status" value="1"/>
</dbReference>
<dbReference type="InterPro" id="IPR027417">
    <property type="entry name" value="P-loop_NTPase"/>
</dbReference>
<evidence type="ECO:0000259" key="4">
    <source>
        <dbReference type="SMART" id="SM00382"/>
    </source>
</evidence>
<name>A0A0G0PD17_9BACT</name>
<dbReference type="PATRIC" id="fig|1618571.3.peg.486"/>
<evidence type="ECO:0000313" key="6">
    <source>
        <dbReference type="Proteomes" id="UP000033944"/>
    </source>
</evidence>
<protein>
    <recommendedName>
        <fullName evidence="3">DNA polymerase III subunit gamma/tau</fullName>
        <ecNumber evidence="3">2.7.7.7</ecNumber>
    </recommendedName>
</protein>
<comment type="subunit">
    <text evidence="3">DNA polymerase III contains a core (composed of alpha, epsilon and theta chains) that associates with a tau subunit. This core dimerizes to form the POLIII' complex. PolIII' associates with the gamma complex (composed of gamma, delta, delta', psi and chi chains) and with the beta chain to form the complete DNA polymerase III complex.</text>
</comment>